<feature type="transmembrane region" description="Helical" evidence="15">
    <location>
        <begin position="436"/>
        <end position="455"/>
    </location>
</feature>
<sequence>MVRRRPATDSSSAGAALLSGDSVSDSPSLSPSPQQQQLPPGQGSRRPRIRLPPFIPRSVSSWSPTVALLLMTSLMVTLVLIGHRRLPRALKASKSAPSQFSGERARGFLSKLVGLGVRTVGSRANEVDAPRLLVDEVRRIESDARLLHRDAGEKWRVEVSVWSNYSGAFHLDYSGGMQAVYANLTNVVVLVEPSMEGMGVGGDVELPALLLSSHFDSAVGSEGAADAGSGIAVLIEVLRNVLHSPPLRIPIIFLFNGGEEVGLKAAHGFITSHPWAKRVGGFLNLEAMGSTGKALLFNSGRGGYEWVSAYARASEGATYPYPFHPHASVVAEDIFKNGLVPGETDARIYRIDGGLVGLDFAYVGGGYSYHTPRDTIEKIRPAALQHYGDTILSLIHEIAYSPTPILRQPSPTSPQRRTDAVFFTVPHLLVVVYPKYVHLMLFALAMTLLLLMSFIEGTGPLSPLGLVAVVFQLTGIVASVLVCGFGVGGLMWLVGRSLRWFDKPWLVGGMFGVTSMAVMLAIQHMYQNNLRRFMERRSKSQIQESTKPPISPADTSKDDTDKDTTNAAAAAAKADLRERRAAMLWERRVTRLSEQHVFMAGQTLWLAAATVLIARGVGSAYMALSWVLCPLATRLTALIVYTCDPPSPDDEDDIDALQEMSSTTPPAPTGPSARQLQPPPARPPPIPEDHPSETDQTFPYPPSSCPESSDIPRSSPKRATFTPRVGPLSSGGSSRPRFRRRRLDPLKVDDRGWVGMATVVGNCVPFVLTFHTIVGVLEVFIPVMGRSVTAVPADVFLGSLVGLMGALLSLVLLTPLQYLSQRSRRRAIDLLGLTAIGCVVYAVWRVKVPFTLGAPKRLLLTHFQRNFHAPNGTVDHSDAGMWLRSHDDDAFRSLTPTLPFLAPSPCSTPSVPPFALPSLPSDTPWTPELARNATCGASQDGDGDGDGDGALIRIPSSPRRDFFMWPFGFPNLFPHEHLTLLPAPHPFRNLSSDSTAGHLGTNGMSGGLVRVKDVPVEYSEQVPPLQLTWTQSHNVTSNVTRVWVSVRGSNRIGMALQAEGLQGWSFDEALPKARTNCHCHWIGFARGHGSEAIDFWVDVKDIDTVTISATSHHFNLITPPVAQLLDRLPPWVAPTPYTDQHAVWKIPLHTAAA</sequence>
<dbReference type="InterPro" id="IPR048024">
    <property type="entry name" value="Fxna-like_M28_dom"/>
</dbReference>
<dbReference type="InterPro" id="IPR053973">
    <property type="entry name" value="ERMP1-like_C"/>
</dbReference>
<proteinExistence type="inferred from homology"/>
<evidence type="ECO:0000259" key="16">
    <source>
        <dbReference type="Pfam" id="PF04389"/>
    </source>
</evidence>
<keyword evidence="6" id="KW-0479">Metal-binding</keyword>
<feature type="domain" description="Peptidase M28" evidence="16">
    <location>
        <begin position="208"/>
        <end position="394"/>
    </location>
</feature>
<evidence type="ECO:0000259" key="17">
    <source>
        <dbReference type="Pfam" id="PF22248"/>
    </source>
</evidence>
<dbReference type="GO" id="GO:0005789">
    <property type="term" value="C:endoplasmic reticulum membrane"/>
    <property type="evidence" value="ECO:0007669"/>
    <property type="project" value="UniProtKB-SubCell"/>
</dbReference>
<keyword evidence="9" id="KW-0862">Zinc</keyword>
<feature type="transmembrane region" description="Helical" evidence="15">
    <location>
        <begin position="827"/>
        <end position="844"/>
    </location>
</feature>
<dbReference type="AlphaFoldDB" id="A0A0G4FYG5"/>
<evidence type="ECO:0000256" key="4">
    <source>
        <dbReference type="ARBA" id="ARBA00022670"/>
    </source>
</evidence>
<comment type="cofactor">
    <cofactor evidence="1">
        <name>Zn(2+)</name>
        <dbReference type="ChEBI" id="CHEBI:29105"/>
    </cofactor>
</comment>
<dbReference type="InterPro" id="IPR053974">
    <property type="entry name" value="ERMP1_1-A_TM"/>
</dbReference>
<comment type="subcellular location">
    <subcellularLocation>
        <location evidence="2">Endoplasmic reticulum membrane</location>
        <topology evidence="2">Multi-pass membrane protein</topology>
    </subcellularLocation>
</comment>
<feature type="transmembrane region" description="Helical" evidence="15">
    <location>
        <begin position="752"/>
        <end position="775"/>
    </location>
</feature>
<feature type="transmembrane region" description="Helical" evidence="15">
    <location>
        <begin position="604"/>
        <end position="629"/>
    </location>
</feature>
<evidence type="ECO:0000313" key="20">
    <source>
        <dbReference type="Proteomes" id="UP000041254"/>
    </source>
</evidence>
<keyword evidence="11" id="KW-0482">Metalloprotease</keyword>
<dbReference type="Pfam" id="PF04389">
    <property type="entry name" value="Peptidase_M28"/>
    <property type="match status" value="1"/>
</dbReference>
<feature type="transmembrane region" description="Helical" evidence="15">
    <location>
        <begin position="61"/>
        <end position="81"/>
    </location>
</feature>
<dbReference type="STRING" id="1169540.A0A0G4FYG5"/>
<evidence type="ECO:0000256" key="3">
    <source>
        <dbReference type="ARBA" id="ARBA00010918"/>
    </source>
</evidence>
<feature type="domain" description="Endoplasmic reticulum metallopeptidase 1-like C-terminal" evidence="17">
    <location>
        <begin position="1022"/>
        <end position="1139"/>
    </location>
</feature>
<evidence type="ECO:0000256" key="7">
    <source>
        <dbReference type="ARBA" id="ARBA00022801"/>
    </source>
</evidence>
<feature type="transmembrane region" description="Helical" evidence="15">
    <location>
        <begin position="467"/>
        <end position="493"/>
    </location>
</feature>
<evidence type="ECO:0000256" key="8">
    <source>
        <dbReference type="ARBA" id="ARBA00022824"/>
    </source>
</evidence>
<keyword evidence="4" id="KW-0645">Protease</keyword>
<evidence type="ECO:0000256" key="10">
    <source>
        <dbReference type="ARBA" id="ARBA00022989"/>
    </source>
</evidence>
<dbReference type="SUPFAM" id="SSF53187">
    <property type="entry name" value="Zn-dependent exopeptidases"/>
    <property type="match status" value="1"/>
</dbReference>
<evidence type="ECO:0000256" key="6">
    <source>
        <dbReference type="ARBA" id="ARBA00022723"/>
    </source>
</evidence>
<protein>
    <submittedName>
        <fullName evidence="19">Uncharacterized protein</fullName>
    </submittedName>
</protein>
<dbReference type="Gene3D" id="3.40.630.10">
    <property type="entry name" value="Zn peptidases"/>
    <property type="match status" value="1"/>
</dbReference>
<dbReference type="Pfam" id="PF22249">
    <property type="entry name" value="ERMP1-TM"/>
    <property type="match status" value="1"/>
</dbReference>
<keyword evidence="5 15" id="KW-0812">Transmembrane</keyword>
<feature type="transmembrane region" description="Helical" evidence="15">
    <location>
        <begin position="505"/>
        <end position="526"/>
    </location>
</feature>
<dbReference type="Pfam" id="PF22248">
    <property type="entry name" value="ERMP1_C"/>
    <property type="match status" value="2"/>
</dbReference>
<keyword evidence="12 15" id="KW-0472">Membrane</keyword>
<reference evidence="19 20" key="1">
    <citation type="submission" date="2014-11" db="EMBL/GenBank/DDBJ databases">
        <authorList>
            <person name="Zhu J."/>
            <person name="Qi W."/>
            <person name="Song R."/>
        </authorList>
    </citation>
    <scope>NUCLEOTIDE SEQUENCE [LARGE SCALE GENOMIC DNA]</scope>
</reference>
<feature type="compositionally biased region" description="Pro residues" evidence="14">
    <location>
        <begin position="677"/>
        <end position="686"/>
    </location>
</feature>
<dbReference type="InterPro" id="IPR007484">
    <property type="entry name" value="Peptidase_M28"/>
</dbReference>
<feature type="domain" description="Endoplasmic reticulum metallopeptidase 1-like C-terminal" evidence="17">
    <location>
        <begin position="854"/>
        <end position="904"/>
    </location>
</feature>
<feature type="region of interest" description="Disordered" evidence="14">
    <location>
        <begin position="537"/>
        <end position="571"/>
    </location>
</feature>
<dbReference type="InParanoid" id="A0A0G4FYG5"/>
<evidence type="ECO:0000313" key="19">
    <source>
        <dbReference type="EMBL" id="CEM20471.1"/>
    </source>
</evidence>
<keyword evidence="8" id="KW-0256">Endoplasmic reticulum</keyword>
<dbReference type="Proteomes" id="UP000041254">
    <property type="component" value="Unassembled WGS sequence"/>
</dbReference>
<dbReference type="FunFam" id="3.40.630.10:FF:000008">
    <property type="entry name" value="Endoplasmic reticulum metallopeptidase 1"/>
    <property type="match status" value="1"/>
</dbReference>
<dbReference type="EMBL" id="CDMY01000529">
    <property type="protein sequence ID" value="CEM20471.1"/>
    <property type="molecule type" value="Genomic_DNA"/>
</dbReference>
<evidence type="ECO:0000256" key="11">
    <source>
        <dbReference type="ARBA" id="ARBA00023049"/>
    </source>
</evidence>
<feature type="region of interest" description="Disordered" evidence="14">
    <location>
        <begin position="659"/>
        <end position="742"/>
    </location>
</feature>
<dbReference type="PANTHER" id="PTHR12147:SF22">
    <property type="entry name" value="ENDOPLASMIC RETICULUM METALLOPEPTIDASE 1"/>
    <property type="match status" value="1"/>
</dbReference>
<dbReference type="PANTHER" id="PTHR12147">
    <property type="entry name" value="METALLOPEPTIDASE M28 FAMILY MEMBER"/>
    <property type="match status" value="1"/>
</dbReference>
<dbReference type="GO" id="GO:0046872">
    <property type="term" value="F:metal ion binding"/>
    <property type="evidence" value="ECO:0007669"/>
    <property type="project" value="UniProtKB-KW"/>
</dbReference>
<dbReference type="OrthoDB" id="76293at2759"/>
<feature type="region of interest" description="Disordered" evidence="14">
    <location>
        <begin position="1"/>
        <end position="50"/>
    </location>
</feature>
<evidence type="ECO:0000256" key="1">
    <source>
        <dbReference type="ARBA" id="ARBA00001947"/>
    </source>
</evidence>
<dbReference type="InterPro" id="IPR045175">
    <property type="entry name" value="M28_fam"/>
</dbReference>
<keyword evidence="13" id="KW-0325">Glycoprotein</keyword>
<evidence type="ECO:0000256" key="9">
    <source>
        <dbReference type="ARBA" id="ARBA00022833"/>
    </source>
</evidence>
<gene>
    <name evidence="19" type="ORF">Vbra_16470</name>
</gene>
<accession>A0A0G4FYG5</accession>
<dbReference type="CDD" id="cd03875">
    <property type="entry name" value="M28_Fxna_like"/>
    <property type="match status" value="1"/>
</dbReference>
<evidence type="ECO:0000256" key="13">
    <source>
        <dbReference type="ARBA" id="ARBA00023180"/>
    </source>
</evidence>
<evidence type="ECO:0000256" key="15">
    <source>
        <dbReference type="SAM" id="Phobius"/>
    </source>
</evidence>
<keyword evidence="10 15" id="KW-1133">Transmembrane helix</keyword>
<name>A0A0G4FYG5_VITBC</name>
<evidence type="ECO:0000256" key="2">
    <source>
        <dbReference type="ARBA" id="ARBA00004477"/>
    </source>
</evidence>
<evidence type="ECO:0000256" key="14">
    <source>
        <dbReference type="SAM" id="MobiDB-lite"/>
    </source>
</evidence>
<feature type="compositionally biased region" description="Low complexity" evidence="14">
    <location>
        <begin position="9"/>
        <end position="44"/>
    </location>
</feature>
<dbReference type="GO" id="GO:0006508">
    <property type="term" value="P:proteolysis"/>
    <property type="evidence" value="ECO:0007669"/>
    <property type="project" value="UniProtKB-KW"/>
</dbReference>
<keyword evidence="20" id="KW-1185">Reference proteome</keyword>
<organism evidence="19 20">
    <name type="scientific">Vitrella brassicaformis (strain CCMP3155)</name>
    <dbReference type="NCBI Taxonomy" id="1169540"/>
    <lineage>
        <taxon>Eukaryota</taxon>
        <taxon>Sar</taxon>
        <taxon>Alveolata</taxon>
        <taxon>Colpodellida</taxon>
        <taxon>Vitrellaceae</taxon>
        <taxon>Vitrella</taxon>
    </lineage>
</organism>
<feature type="compositionally biased region" description="Basic and acidic residues" evidence="14">
    <location>
        <begin position="555"/>
        <end position="564"/>
    </location>
</feature>
<feature type="compositionally biased region" description="Low complexity" evidence="14">
    <location>
        <begin position="723"/>
        <end position="735"/>
    </location>
</feature>
<evidence type="ECO:0000259" key="18">
    <source>
        <dbReference type="Pfam" id="PF22249"/>
    </source>
</evidence>
<dbReference type="GO" id="GO:0008235">
    <property type="term" value="F:metalloexopeptidase activity"/>
    <property type="evidence" value="ECO:0007669"/>
    <property type="project" value="InterPro"/>
</dbReference>
<evidence type="ECO:0000256" key="5">
    <source>
        <dbReference type="ARBA" id="ARBA00022692"/>
    </source>
</evidence>
<feature type="domain" description="Endoplasmic reticulum metallopeptidase 1/1-A TM" evidence="18">
    <location>
        <begin position="758"/>
        <end position="836"/>
    </location>
</feature>
<keyword evidence="7" id="KW-0378">Hydrolase</keyword>
<comment type="similarity">
    <text evidence="3">Belongs to the peptidase M28 family.</text>
</comment>
<feature type="transmembrane region" description="Helical" evidence="15">
    <location>
        <begin position="795"/>
        <end position="815"/>
    </location>
</feature>
<evidence type="ECO:0000256" key="12">
    <source>
        <dbReference type="ARBA" id="ARBA00023136"/>
    </source>
</evidence>
<dbReference type="VEuPathDB" id="CryptoDB:Vbra_16470"/>